<keyword evidence="4" id="KW-0520">NAD</keyword>
<dbReference type="GO" id="GO:0019354">
    <property type="term" value="P:siroheme biosynthetic process"/>
    <property type="evidence" value="ECO:0007669"/>
    <property type="project" value="InterPro"/>
</dbReference>
<dbReference type="RefSeq" id="WP_189090281.1">
    <property type="nucleotide sequence ID" value="NZ_BMQL01000010.1"/>
</dbReference>
<dbReference type="GO" id="GO:0004325">
    <property type="term" value="F:ferrochelatase activity"/>
    <property type="evidence" value="ECO:0007669"/>
    <property type="project" value="InterPro"/>
</dbReference>
<dbReference type="EC" id="1.3.1.76" evidence="2"/>
<keyword evidence="5" id="KW-0627">Porphyrin biosynthesis</keyword>
<dbReference type="PANTHER" id="PTHR35330:SF1">
    <property type="entry name" value="SIROHEME BIOSYNTHESIS PROTEIN MET8"/>
    <property type="match status" value="1"/>
</dbReference>
<dbReference type="PANTHER" id="PTHR35330">
    <property type="entry name" value="SIROHEME BIOSYNTHESIS PROTEIN MET8"/>
    <property type="match status" value="1"/>
</dbReference>
<protein>
    <recommendedName>
        <fullName evidence="2">precorrin-2 dehydrogenase</fullName>
        <ecNumber evidence="2">1.3.1.76</ecNumber>
    </recommendedName>
</protein>
<evidence type="ECO:0000256" key="1">
    <source>
        <dbReference type="ARBA" id="ARBA00005010"/>
    </source>
</evidence>
<evidence type="ECO:0000256" key="2">
    <source>
        <dbReference type="ARBA" id="ARBA00012400"/>
    </source>
</evidence>
<accession>A0A918C7L1</accession>
<evidence type="ECO:0000256" key="5">
    <source>
        <dbReference type="ARBA" id="ARBA00023244"/>
    </source>
</evidence>
<comment type="pathway">
    <text evidence="1">Porphyrin-containing compound metabolism; siroheme biosynthesis; sirohydrochlorin from precorrin-2: step 1/1.</text>
</comment>
<keyword evidence="3" id="KW-0560">Oxidoreductase</keyword>
<organism evidence="7 8">
    <name type="scientific">Deinococcus ruber</name>
    <dbReference type="NCBI Taxonomy" id="1848197"/>
    <lineage>
        <taxon>Bacteria</taxon>
        <taxon>Thermotogati</taxon>
        <taxon>Deinococcota</taxon>
        <taxon>Deinococci</taxon>
        <taxon>Deinococcales</taxon>
        <taxon>Deinococcaceae</taxon>
        <taxon>Deinococcus</taxon>
    </lineage>
</organism>
<evidence type="ECO:0000313" key="7">
    <source>
        <dbReference type="EMBL" id="GGR08782.1"/>
    </source>
</evidence>
<dbReference type="EMBL" id="BMQL01000010">
    <property type="protein sequence ID" value="GGR08782.1"/>
    <property type="molecule type" value="Genomic_DNA"/>
</dbReference>
<dbReference type="SUPFAM" id="SSF75615">
    <property type="entry name" value="Siroheme synthase middle domains-like"/>
    <property type="match status" value="1"/>
</dbReference>
<dbReference type="Proteomes" id="UP000603865">
    <property type="component" value="Unassembled WGS sequence"/>
</dbReference>
<dbReference type="InterPro" id="IPR028161">
    <property type="entry name" value="Met8-like"/>
</dbReference>
<evidence type="ECO:0000256" key="6">
    <source>
        <dbReference type="ARBA" id="ARBA00047561"/>
    </source>
</evidence>
<reference evidence="7" key="1">
    <citation type="journal article" date="2014" name="Int. J. Syst. Evol. Microbiol.">
        <title>Complete genome sequence of Corynebacterium casei LMG S-19264T (=DSM 44701T), isolated from a smear-ripened cheese.</title>
        <authorList>
            <consortium name="US DOE Joint Genome Institute (JGI-PGF)"/>
            <person name="Walter F."/>
            <person name="Albersmeier A."/>
            <person name="Kalinowski J."/>
            <person name="Ruckert C."/>
        </authorList>
    </citation>
    <scope>NUCLEOTIDE SEQUENCE</scope>
    <source>
        <strain evidence="7">JCM 31311</strain>
    </source>
</reference>
<gene>
    <name evidence="7" type="ORF">GCM10008957_21990</name>
</gene>
<name>A0A918C7L1_9DEIO</name>
<proteinExistence type="predicted"/>
<dbReference type="InterPro" id="IPR006367">
    <property type="entry name" value="Sirohaem_synthase_N"/>
</dbReference>
<dbReference type="AlphaFoldDB" id="A0A918C7L1"/>
<dbReference type="GO" id="GO:0043115">
    <property type="term" value="F:precorrin-2 dehydrogenase activity"/>
    <property type="evidence" value="ECO:0007669"/>
    <property type="project" value="UniProtKB-EC"/>
</dbReference>
<dbReference type="SUPFAM" id="SSF51735">
    <property type="entry name" value="NAD(P)-binding Rossmann-fold domains"/>
    <property type="match status" value="1"/>
</dbReference>
<sequence>MLLAAFLNFQDAQAVVVGGGAVAERRIGTLLHAGLRVTVIAPAISPAVRVQDVTVIERAYLETDLEGARLVLACTDDPATNDRITVDALNRGLLVGHAGNAARGNLRFPAVIERGSVQVAVNTGRELPMLAQALTERLESALPDSLPLDAWMDRRSAALGLSGTERETALNRLRADIRHHFLLETDVQERSA</sequence>
<dbReference type="InterPro" id="IPR036291">
    <property type="entry name" value="NAD(P)-bd_dom_sf"/>
</dbReference>
<dbReference type="Gene3D" id="3.40.50.720">
    <property type="entry name" value="NAD(P)-binding Rossmann-like Domain"/>
    <property type="match status" value="1"/>
</dbReference>
<dbReference type="Gene3D" id="3.30.160.110">
    <property type="entry name" value="Siroheme synthase, domain 2"/>
    <property type="match status" value="1"/>
</dbReference>
<evidence type="ECO:0000313" key="8">
    <source>
        <dbReference type="Proteomes" id="UP000603865"/>
    </source>
</evidence>
<evidence type="ECO:0000256" key="3">
    <source>
        <dbReference type="ARBA" id="ARBA00023002"/>
    </source>
</evidence>
<keyword evidence="8" id="KW-1185">Reference proteome</keyword>
<evidence type="ECO:0000256" key="4">
    <source>
        <dbReference type="ARBA" id="ARBA00023027"/>
    </source>
</evidence>
<comment type="caution">
    <text evidence="7">The sequence shown here is derived from an EMBL/GenBank/DDBJ whole genome shotgun (WGS) entry which is preliminary data.</text>
</comment>
<reference evidence="7" key="2">
    <citation type="submission" date="2020-09" db="EMBL/GenBank/DDBJ databases">
        <authorList>
            <person name="Sun Q."/>
            <person name="Ohkuma M."/>
        </authorList>
    </citation>
    <scope>NUCLEOTIDE SEQUENCE</scope>
    <source>
        <strain evidence="7">JCM 31311</strain>
    </source>
</reference>
<dbReference type="Pfam" id="PF13241">
    <property type="entry name" value="NAD_binding_7"/>
    <property type="match status" value="1"/>
</dbReference>
<comment type="catalytic activity">
    <reaction evidence="6">
        <text>precorrin-2 + NAD(+) = sirohydrochlorin + NADH + 2 H(+)</text>
        <dbReference type="Rhea" id="RHEA:15613"/>
        <dbReference type="ChEBI" id="CHEBI:15378"/>
        <dbReference type="ChEBI" id="CHEBI:57540"/>
        <dbReference type="ChEBI" id="CHEBI:57945"/>
        <dbReference type="ChEBI" id="CHEBI:58351"/>
        <dbReference type="ChEBI" id="CHEBI:58827"/>
        <dbReference type="EC" id="1.3.1.76"/>
    </reaction>
</comment>
<dbReference type="NCBIfam" id="TIGR01470">
    <property type="entry name" value="cysG_Nterm"/>
    <property type="match status" value="1"/>
</dbReference>